<evidence type="ECO:0000313" key="2">
    <source>
        <dbReference type="Proteomes" id="UP001162992"/>
    </source>
</evidence>
<keyword evidence="2" id="KW-1185">Reference proteome</keyword>
<gene>
    <name evidence="1" type="ORF">O6H91_15G079500</name>
</gene>
<reference evidence="2" key="1">
    <citation type="journal article" date="2024" name="Proc. Natl. Acad. Sci. U.S.A.">
        <title>Extraordinary preservation of gene collinearity over three hundred million years revealed in homosporous lycophytes.</title>
        <authorList>
            <person name="Li C."/>
            <person name="Wickell D."/>
            <person name="Kuo L.Y."/>
            <person name="Chen X."/>
            <person name="Nie B."/>
            <person name="Liao X."/>
            <person name="Peng D."/>
            <person name="Ji J."/>
            <person name="Jenkins J."/>
            <person name="Williams M."/>
            <person name="Shu S."/>
            <person name="Plott C."/>
            <person name="Barry K."/>
            <person name="Rajasekar S."/>
            <person name="Grimwood J."/>
            <person name="Han X."/>
            <person name="Sun S."/>
            <person name="Hou Z."/>
            <person name="He W."/>
            <person name="Dai G."/>
            <person name="Sun C."/>
            <person name="Schmutz J."/>
            <person name="Leebens-Mack J.H."/>
            <person name="Li F.W."/>
            <person name="Wang L."/>
        </authorList>
    </citation>
    <scope>NUCLEOTIDE SEQUENCE [LARGE SCALE GENOMIC DNA]</scope>
    <source>
        <strain evidence="2">cv. PW_Plant_1</strain>
    </source>
</reference>
<sequence>MGPKNVPLILSDAPTKDMSLMDRMCLKLEAICLEADKNPSLLLQEATKYVENHMSTVGSNMKKLCSEIIRDLLPPTAVNAADSPEADRRNKAVKPVEKEFQQQKESQQGAAPQQKPVFCEGSADGLNEGLNKAQPSDLEARQPIKVVESGKEIQMTVEKETVRLGLFVRCKAEDLSDASKEFDGNASPLSEDTSSQFNQGHLPCLPKIIEDPEQHAYWYVGSEYREALMQRISETSSSLRNVEHNKRGRGFDDSDSDWELL</sequence>
<accession>A0ACC2BK71</accession>
<name>A0ACC2BK71_DIPCM</name>
<proteinExistence type="predicted"/>
<organism evidence="1 2">
    <name type="scientific">Diphasiastrum complanatum</name>
    <name type="common">Issler's clubmoss</name>
    <name type="synonym">Lycopodium complanatum</name>
    <dbReference type="NCBI Taxonomy" id="34168"/>
    <lineage>
        <taxon>Eukaryota</taxon>
        <taxon>Viridiplantae</taxon>
        <taxon>Streptophyta</taxon>
        <taxon>Embryophyta</taxon>
        <taxon>Tracheophyta</taxon>
        <taxon>Lycopodiopsida</taxon>
        <taxon>Lycopodiales</taxon>
        <taxon>Lycopodiaceae</taxon>
        <taxon>Lycopodioideae</taxon>
        <taxon>Diphasiastrum</taxon>
    </lineage>
</organism>
<evidence type="ECO:0000313" key="1">
    <source>
        <dbReference type="EMBL" id="KAJ7530108.1"/>
    </source>
</evidence>
<dbReference type="Proteomes" id="UP001162992">
    <property type="component" value="Chromosome 15"/>
</dbReference>
<comment type="caution">
    <text evidence="1">The sequence shown here is derived from an EMBL/GenBank/DDBJ whole genome shotgun (WGS) entry which is preliminary data.</text>
</comment>
<dbReference type="EMBL" id="CM055106">
    <property type="protein sequence ID" value="KAJ7530108.1"/>
    <property type="molecule type" value="Genomic_DNA"/>
</dbReference>
<protein>
    <submittedName>
        <fullName evidence="1">Uncharacterized protein</fullName>
    </submittedName>
</protein>